<sequence length="71" mass="8495">MFPGTIITIHEEFANGPLYGKWVFEDYKELDQPDDFFNSKYVRILLIAVRVKDFDFKPYLTLLIQELFTFP</sequence>
<proteinExistence type="predicted"/>
<name>S3VIS1_9LEPT</name>
<dbReference type="Proteomes" id="UP000014540">
    <property type="component" value="Unassembled WGS sequence"/>
</dbReference>
<protein>
    <submittedName>
        <fullName evidence="1">Uncharacterized protein</fullName>
    </submittedName>
</protein>
<gene>
    <name evidence="1" type="ORF">LEP1GSC058_1187</name>
</gene>
<dbReference type="AlphaFoldDB" id="S3VIS1"/>
<keyword evidence="2" id="KW-1185">Reference proteome</keyword>
<dbReference type="EMBL" id="AKWZ02000001">
    <property type="protein sequence ID" value="EPG76370.1"/>
    <property type="molecule type" value="Genomic_DNA"/>
</dbReference>
<accession>S3VIS1</accession>
<comment type="caution">
    <text evidence="1">The sequence shown here is derived from an EMBL/GenBank/DDBJ whole genome shotgun (WGS) entry which is preliminary data.</text>
</comment>
<reference evidence="1" key="1">
    <citation type="submission" date="2013-04" db="EMBL/GenBank/DDBJ databases">
        <authorList>
            <person name="Harkins D.M."/>
            <person name="Durkin A.S."/>
            <person name="Selengut J.D."/>
            <person name="Sanka R."/>
            <person name="DePew J."/>
            <person name="Purushe J."/>
            <person name="Ahmed A."/>
            <person name="van der Linden H."/>
            <person name="Goris M.G.A."/>
            <person name="Hartskeerl R.A."/>
            <person name="Vinetz J.M."/>
            <person name="Sutton G.G."/>
            <person name="Nelson W.C."/>
            <person name="Fouts D.E."/>
        </authorList>
    </citation>
    <scope>NUCLEOTIDE SEQUENCE [LARGE SCALE GENOMIC DNA]</scope>
    <source>
        <strain evidence="1">BUT 6</strain>
    </source>
</reference>
<organism evidence="1 2">
    <name type="scientific">Leptospira fainei serovar Hurstbridge str. BUT 6</name>
    <dbReference type="NCBI Taxonomy" id="1193011"/>
    <lineage>
        <taxon>Bacteria</taxon>
        <taxon>Pseudomonadati</taxon>
        <taxon>Spirochaetota</taxon>
        <taxon>Spirochaetia</taxon>
        <taxon>Leptospirales</taxon>
        <taxon>Leptospiraceae</taxon>
        <taxon>Leptospira</taxon>
    </lineage>
</organism>
<evidence type="ECO:0000313" key="1">
    <source>
        <dbReference type="EMBL" id="EPG76370.1"/>
    </source>
</evidence>
<evidence type="ECO:0000313" key="2">
    <source>
        <dbReference type="Proteomes" id="UP000014540"/>
    </source>
</evidence>
<dbReference type="STRING" id="1193011.LEP1GSC058_1187"/>